<evidence type="ECO:0000313" key="1">
    <source>
        <dbReference type="EMBL" id="MEM5400144.1"/>
    </source>
</evidence>
<proteinExistence type="predicted"/>
<name>A0ACC6REX4_9BURK</name>
<comment type="caution">
    <text evidence="1">The sequence shown here is derived from an EMBL/GenBank/DDBJ whole genome shotgun (WGS) entry which is preliminary data.</text>
</comment>
<dbReference type="Proteomes" id="UP001392318">
    <property type="component" value="Unassembled WGS sequence"/>
</dbReference>
<organism evidence="1 2">
    <name type="scientific">Paraburkholderia unamae</name>
    <dbReference type="NCBI Taxonomy" id="219649"/>
    <lineage>
        <taxon>Bacteria</taxon>
        <taxon>Pseudomonadati</taxon>
        <taxon>Pseudomonadota</taxon>
        <taxon>Betaproteobacteria</taxon>
        <taxon>Burkholderiales</taxon>
        <taxon>Burkholderiaceae</taxon>
        <taxon>Paraburkholderia</taxon>
    </lineage>
</organism>
<reference evidence="1" key="1">
    <citation type="submission" date="2024-01" db="EMBL/GenBank/DDBJ databases">
        <title>The diversity of rhizobia nodulating Mimosa spp. in eleven states of Brazil covering several biomes is determined by host plant, location, and edaphic factors.</title>
        <authorList>
            <person name="Rouws L."/>
            <person name="Barauna A."/>
            <person name="Beukes C."/>
            <person name="De Faria S.M."/>
            <person name="Gross E."/>
            <person name="Dos Reis Junior F.B."/>
            <person name="Simon M."/>
            <person name="Maluk M."/>
            <person name="Odee D.W."/>
            <person name="Kenicer G."/>
            <person name="Young J.P.W."/>
            <person name="Reis V.M."/>
            <person name="Zilli J."/>
            <person name="James E.K."/>
        </authorList>
    </citation>
    <scope>NUCLEOTIDE SEQUENCE</scope>
    <source>
        <strain evidence="1">JPY452</strain>
    </source>
</reference>
<evidence type="ECO:0000313" key="2">
    <source>
        <dbReference type="Proteomes" id="UP001392318"/>
    </source>
</evidence>
<sequence>MPYIVAGRLDDLPPHIRRRLGTFRHRVFVQRLHWEIPGVAHDATSEWDNFDGTPTLHLVAFSPDGEVCGCARLMPTTGPYLLRDVFPELARPGDTLPSSSSTWEMSRFAGSGLPDHRTGSTSGMSLFPFVISLALSCGATRVIGVVSHAVARLYRRFGLELHNIGTEASRGRADVVACAIDLDSATFQKLQCDPDTLQNSIIRFGQFPLPAAGAPGFPDAPETARVRPAHVTSEAPVPVCDNGAGRTQGLIQMTASSHQRITAGRL</sequence>
<dbReference type="EMBL" id="JAYMRU010000005">
    <property type="protein sequence ID" value="MEM5400144.1"/>
    <property type="molecule type" value="Genomic_DNA"/>
</dbReference>
<accession>A0ACC6REX4</accession>
<protein>
    <submittedName>
        <fullName evidence="1">Acyl-homoserine-lactone synthase</fullName>
    </submittedName>
</protein>
<keyword evidence="2" id="KW-1185">Reference proteome</keyword>
<gene>
    <name evidence="1" type="ORF">VSR83_08605</name>
</gene>